<accession>A0AAI8VPJ0</accession>
<keyword evidence="1" id="KW-0472">Membrane</keyword>
<reference evidence="2" key="1">
    <citation type="submission" date="2023-10" db="EMBL/GenBank/DDBJ databases">
        <authorList>
            <person name="Hackl T."/>
        </authorList>
    </citation>
    <scope>NUCLEOTIDE SEQUENCE</scope>
</reference>
<keyword evidence="1" id="KW-0812">Transmembrane</keyword>
<gene>
    <name evidence="2" type="ORF">KHLLAP_LOCUS8820</name>
</gene>
<keyword evidence="3" id="KW-1185">Reference proteome</keyword>
<proteinExistence type="predicted"/>
<evidence type="ECO:0000313" key="2">
    <source>
        <dbReference type="EMBL" id="CAJ2508352.1"/>
    </source>
</evidence>
<keyword evidence="1" id="KW-1133">Transmembrane helix</keyword>
<protein>
    <submittedName>
        <fullName evidence="2">Uu.00g133780.m01.CDS01</fullName>
    </submittedName>
</protein>
<evidence type="ECO:0000256" key="1">
    <source>
        <dbReference type="SAM" id="Phobius"/>
    </source>
</evidence>
<dbReference type="EMBL" id="CAUWAG010000011">
    <property type="protein sequence ID" value="CAJ2508352.1"/>
    <property type="molecule type" value="Genomic_DNA"/>
</dbReference>
<name>A0AAI8VPJ0_9PEZI</name>
<comment type="caution">
    <text evidence="2">The sequence shown here is derived from an EMBL/GenBank/DDBJ whole genome shotgun (WGS) entry which is preliminary data.</text>
</comment>
<dbReference type="AlphaFoldDB" id="A0AAI8VPJ0"/>
<evidence type="ECO:0000313" key="3">
    <source>
        <dbReference type="Proteomes" id="UP001295740"/>
    </source>
</evidence>
<sequence>MSSAAAVDSLTVATKKLPLLWVVGILFFSSSSSFYSVASGLLAPGGNAALMGTTESLAPSAICFTKVESLRASTRMALPIALLANVRSFSSTPSNN</sequence>
<dbReference type="Proteomes" id="UP001295740">
    <property type="component" value="Unassembled WGS sequence"/>
</dbReference>
<feature type="transmembrane region" description="Helical" evidence="1">
    <location>
        <begin position="20"/>
        <end position="43"/>
    </location>
</feature>
<organism evidence="2 3">
    <name type="scientific">Anthostomella pinea</name>
    <dbReference type="NCBI Taxonomy" id="933095"/>
    <lineage>
        <taxon>Eukaryota</taxon>
        <taxon>Fungi</taxon>
        <taxon>Dikarya</taxon>
        <taxon>Ascomycota</taxon>
        <taxon>Pezizomycotina</taxon>
        <taxon>Sordariomycetes</taxon>
        <taxon>Xylariomycetidae</taxon>
        <taxon>Xylariales</taxon>
        <taxon>Xylariaceae</taxon>
        <taxon>Anthostomella</taxon>
    </lineage>
</organism>